<dbReference type="EMBL" id="LAZL01000007">
    <property type="protein sequence ID" value="KMT66078.1"/>
    <property type="molecule type" value="Genomic_DNA"/>
</dbReference>
<dbReference type="OrthoDB" id="5763385at2"/>
<evidence type="ECO:0000313" key="2">
    <source>
        <dbReference type="EMBL" id="KMT66078.1"/>
    </source>
</evidence>
<gene>
    <name evidence="2" type="ORF">XM47_06445</name>
</gene>
<dbReference type="InterPro" id="IPR041698">
    <property type="entry name" value="Methyltransf_25"/>
</dbReference>
<dbReference type="Gene3D" id="3.40.50.150">
    <property type="entry name" value="Vaccinia Virus protein VP39"/>
    <property type="match status" value="1"/>
</dbReference>
<proteinExistence type="predicted"/>
<organism evidence="2 3">
    <name type="scientific">Catenovulum maritimum</name>
    <dbReference type="NCBI Taxonomy" id="1513271"/>
    <lineage>
        <taxon>Bacteria</taxon>
        <taxon>Pseudomonadati</taxon>
        <taxon>Pseudomonadota</taxon>
        <taxon>Gammaproteobacteria</taxon>
        <taxon>Alteromonadales</taxon>
        <taxon>Alteromonadaceae</taxon>
        <taxon>Catenovulum</taxon>
    </lineage>
</organism>
<protein>
    <recommendedName>
        <fullName evidence="1">Methyltransferase domain-containing protein</fullName>
    </recommendedName>
</protein>
<evidence type="ECO:0000259" key="1">
    <source>
        <dbReference type="Pfam" id="PF13649"/>
    </source>
</evidence>
<dbReference type="AlphaFoldDB" id="A0A0J8GZC9"/>
<feature type="domain" description="Methyltransferase" evidence="1">
    <location>
        <begin position="75"/>
        <end position="145"/>
    </location>
</feature>
<sequence length="221" mass="25387">MLVELNNTLSNGQILSFQREQDVSWQVLENKEYIWLLMENTVQSVLNKLAPCSLTFPHQLPLNGLITELDQTARILEFGLGGGTNARYIKSQLPNSDISVVEKSPIIIEWFNQYFNPQKMDINLIHQDATDYLEQNNQTYDLIITDLFYAKRSSLSIFNADYFDLLFKATGAGGYAYLNFLPDTDFEPELVKAMLHNAGFEILWSDKIIGFRNWVFLLSKA</sequence>
<dbReference type="CDD" id="cd02440">
    <property type="entry name" value="AdoMet_MTases"/>
    <property type="match status" value="1"/>
</dbReference>
<reference evidence="2 3" key="1">
    <citation type="submission" date="2015-04" db="EMBL/GenBank/DDBJ databases">
        <title>Draft Genome Sequence of the Novel Agar-Digesting Marine Bacterium Q1.</title>
        <authorList>
            <person name="Li Y."/>
            <person name="Li D."/>
            <person name="Chen G."/>
            <person name="Du Z."/>
        </authorList>
    </citation>
    <scope>NUCLEOTIDE SEQUENCE [LARGE SCALE GENOMIC DNA]</scope>
    <source>
        <strain evidence="2 3">Q1</strain>
    </source>
</reference>
<dbReference type="SUPFAM" id="SSF53335">
    <property type="entry name" value="S-adenosyl-L-methionine-dependent methyltransferases"/>
    <property type="match status" value="1"/>
</dbReference>
<dbReference type="NCBIfam" id="NF037959">
    <property type="entry name" value="MFS_SpdSyn"/>
    <property type="match status" value="1"/>
</dbReference>
<dbReference type="RefSeq" id="WP_048690890.1">
    <property type="nucleotide sequence ID" value="NZ_KQ130485.1"/>
</dbReference>
<name>A0A0J8GZC9_9ALTE</name>
<comment type="caution">
    <text evidence="2">The sequence shown here is derived from an EMBL/GenBank/DDBJ whole genome shotgun (WGS) entry which is preliminary data.</text>
</comment>
<evidence type="ECO:0000313" key="3">
    <source>
        <dbReference type="Proteomes" id="UP000037600"/>
    </source>
</evidence>
<dbReference type="Pfam" id="PF13649">
    <property type="entry name" value="Methyltransf_25"/>
    <property type="match status" value="1"/>
</dbReference>
<dbReference type="Proteomes" id="UP000037600">
    <property type="component" value="Unassembled WGS sequence"/>
</dbReference>
<keyword evidence="3" id="KW-1185">Reference proteome</keyword>
<dbReference type="InterPro" id="IPR029063">
    <property type="entry name" value="SAM-dependent_MTases_sf"/>
</dbReference>
<accession>A0A0J8GZC9</accession>
<dbReference type="STRING" id="1513271.XM47_06445"/>